<evidence type="ECO:0000313" key="2">
    <source>
        <dbReference type="Proteomes" id="UP000321793"/>
    </source>
</evidence>
<proteinExistence type="predicted"/>
<dbReference type="EMBL" id="BKBA01000011">
    <property type="protein sequence ID" value="GEQ14913.1"/>
    <property type="molecule type" value="Genomic_DNA"/>
</dbReference>
<evidence type="ECO:0000313" key="1">
    <source>
        <dbReference type="EMBL" id="GEQ14913.1"/>
    </source>
</evidence>
<accession>A0A512T416</accession>
<name>A0A512T416_9MICO</name>
<sequence length="276" mass="27821">MSAIDEGRATRPARRRRGAAVTVAGAAATVAALLAGCSSGGDGGADAASSTAPATTSPKGGAAGLEGTAYRVPQSCGRLKAQPGGAIAGPALAACWGDALEAHGSVRAWTNGPPDMEAEVVLGASQRLRTQASDGRVVVVVDGASWSRSGDRWVAGVLNSQDEDEALGAATGEFAWATLSLEGMTRGVGECATWKVAADRAPVTLHDGASSSGLVRLDCMTPFEVMGATTTAASLWVRADWTPVRHASTLTLSGVAVESLVELTGHGTRFDIPVPA</sequence>
<dbReference type="Proteomes" id="UP000321793">
    <property type="component" value="Unassembled WGS sequence"/>
</dbReference>
<dbReference type="AlphaFoldDB" id="A0A512T416"/>
<evidence type="ECO:0008006" key="3">
    <source>
        <dbReference type="Google" id="ProtNLM"/>
    </source>
</evidence>
<reference evidence="1 2" key="1">
    <citation type="submission" date="2019-07" db="EMBL/GenBank/DDBJ databases">
        <title>Whole genome shotgun sequence of Knoellia locipacati NBRC 109775.</title>
        <authorList>
            <person name="Hosoyama A."/>
            <person name="Uohara A."/>
            <person name="Ohji S."/>
            <person name="Ichikawa N."/>
        </authorList>
    </citation>
    <scope>NUCLEOTIDE SEQUENCE [LARGE SCALE GENOMIC DNA]</scope>
    <source>
        <strain evidence="1 2">NBRC 109775</strain>
    </source>
</reference>
<dbReference type="OrthoDB" id="5072792at2"/>
<protein>
    <recommendedName>
        <fullName evidence="3">Lipoprotein</fullName>
    </recommendedName>
</protein>
<gene>
    <name evidence="1" type="ORF">KLO01_29600</name>
</gene>
<organism evidence="1 2">
    <name type="scientific">Knoellia locipacati</name>
    <dbReference type="NCBI Taxonomy" id="882824"/>
    <lineage>
        <taxon>Bacteria</taxon>
        <taxon>Bacillati</taxon>
        <taxon>Actinomycetota</taxon>
        <taxon>Actinomycetes</taxon>
        <taxon>Micrococcales</taxon>
        <taxon>Intrasporangiaceae</taxon>
        <taxon>Knoellia</taxon>
    </lineage>
</organism>
<comment type="caution">
    <text evidence="1">The sequence shown here is derived from an EMBL/GenBank/DDBJ whole genome shotgun (WGS) entry which is preliminary data.</text>
</comment>
<dbReference type="RefSeq" id="WP_147066463.1">
    <property type="nucleotide sequence ID" value="NZ_BAABDN010000003.1"/>
</dbReference>
<keyword evidence="2" id="KW-1185">Reference proteome</keyword>